<protein>
    <submittedName>
        <fullName evidence="6">MRTFB-like protein</fullName>
    </submittedName>
</protein>
<dbReference type="Pfam" id="PF02755">
    <property type="entry name" value="RPEL"/>
    <property type="match status" value="2"/>
</dbReference>
<dbReference type="InterPro" id="IPR004018">
    <property type="entry name" value="RPEL_repeat"/>
</dbReference>
<dbReference type="Proteomes" id="UP001164746">
    <property type="component" value="Chromosome 2"/>
</dbReference>
<keyword evidence="7" id="KW-1185">Reference proteome</keyword>
<evidence type="ECO:0000313" key="7">
    <source>
        <dbReference type="Proteomes" id="UP001164746"/>
    </source>
</evidence>
<dbReference type="EMBL" id="CP111013">
    <property type="protein sequence ID" value="WAQ95684.1"/>
    <property type="molecule type" value="Genomic_DNA"/>
</dbReference>
<keyword evidence="2" id="KW-0677">Repeat</keyword>
<reference evidence="6" key="1">
    <citation type="submission" date="2022-11" db="EMBL/GenBank/DDBJ databases">
        <title>Centuries of genome instability and evolution in soft-shell clam transmissible cancer (bioRxiv).</title>
        <authorList>
            <person name="Hart S.F.M."/>
            <person name="Yonemitsu M.A."/>
            <person name="Giersch R.M."/>
            <person name="Beal B.F."/>
            <person name="Arriagada G."/>
            <person name="Davis B.W."/>
            <person name="Ostrander E.A."/>
            <person name="Goff S.P."/>
            <person name="Metzger M.J."/>
        </authorList>
    </citation>
    <scope>NUCLEOTIDE SEQUENCE</scope>
    <source>
        <strain evidence="6">MELC-2E11</strain>
        <tissue evidence="6">Siphon/mantle</tissue>
    </source>
</reference>
<dbReference type="PANTHER" id="PTHR22793">
    <property type="entry name" value="MYOCARDIN-RELATED TRANSCRIPTION FACTOR-RELATED"/>
    <property type="match status" value="1"/>
</dbReference>
<accession>A0ABY7DDF3</accession>
<evidence type="ECO:0000256" key="4">
    <source>
        <dbReference type="PROSITE-ProRule" id="PRU00401"/>
    </source>
</evidence>
<organism evidence="6 7">
    <name type="scientific">Mya arenaria</name>
    <name type="common">Soft-shell clam</name>
    <dbReference type="NCBI Taxonomy" id="6604"/>
    <lineage>
        <taxon>Eukaryota</taxon>
        <taxon>Metazoa</taxon>
        <taxon>Spiralia</taxon>
        <taxon>Lophotrochozoa</taxon>
        <taxon>Mollusca</taxon>
        <taxon>Bivalvia</taxon>
        <taxon>Autobranchia</taxon>
        <taxon>Heteroconchia</taxon>
        <taxon>Euheterodonta</taxon>
        <taxon>Imparidentia</taxon>
        <taxon>Neoheterodontei</taxon>
        <taxon>Myida</taxon>
        <taxon>Myoidea</taxon>
        <taxon>Myidae</taxon>
        <taxon>Mya</taxon>
    </lineage>
</organism>
<dbReference type="InterPro" id="IPR043451">
    <property type="entry name" value="Myocardin-like"/>
</dbReference>
<feature type="repeat" description="RPEL" evidence="4">
    <location>
        <begin position="107"/>
        <end position="132"/>
    </location>
</feature>
<feature type="region of interest" description="Disordered" evidence="5">
    <location>
        <begin position="251"/>
        <end position="285"/>
    </location>
</feature>
<evidence type="ECO:0000256" key="2">
    <source>
        <dbReference type="ARBA" id="ARBA00022737"/>
    </source>
</evidence>
<feature type="region of interest" description="Disordered" evidence="5">
    <location>
        <begin position="68"/>
        <end position="93"/>
    </location>
</feature>
<sequence length="534" mass="57980">MFLWVSDTTTSPPWTPLYPGSSLEQQAIQYIHKFYCKDCQMDQQAADIAKAVAAGSTGEESNMSFCGSGDSAGGSAVEVKQEPPSPMSPQQTTDEASLMVTLDKNKESLKRKLMMRRSLHELVDQGIYPSPKIPIAFVEQKKSLERAKIGDSLRFKISHRPDRQQLVQQHILEDTNVNVDPSLHERQRQLKKARLADSLNDKLSHRPGVLELVQGNILQTDGKLGQLIKEGSLSFDLEGDAYSYDAAYEDSRSSDDALSPDFTDDSNLSDISSPPAIPPAPELPTSFAKSLGFPAQITFAHDSKVTFSQSTSAFTIPNQTANSTGLSFSGAFSGTGFYTPRNNVTVNTINNNKIKPKKPKPKPPTKAKVIKFHEYKGPPNVVKSTAPVLSTSMPVLGNPATVNSAPVEQKPDPANHSDTPYNILLQQQQLYLQWQLEINQKNLNATVIVPTQKEGQPALVSPTIAASGGFTVGTSVAESPPVSVATKTPTHTVFTVTPTNQHAQPPAQIQQIRIASPGLAQVKSEPQVGQPSHR</sequence>
<dbReference type="SMART" id="SM00707">
    <property type="entry name" value="RPEL"/>
    <property type="match status" value="3"/>
</dbReference>
<keyword evidence="3" id="KW-0539">Nucleus</keyword>
<proteinExistence type="predicted"/>
<dbReference type="Gene3D" id="6.10.150.10">
    <property type="match status" value="1"/>
</dbReference>
<evidence type="ECO:0000256" key="5">
    <source>
        <dbReference type="SAM" id="MobiDB-lite"/>
    </source>
</evidence>
<dbReference type="PROSITE" id="PS51073">
    <property type="entry name" value="RPEL"/>
    <property type="match status" value="3"/>
</dbReference>
<name>A0ABY7DDF3_MYAAR</name>
<comment type="subcellular location">
    <subcellularLocation>
        <location evidence="1">Nucleus</location>
    </subcellularLocation>
</comment>
<gene>
    <name evidence="6" type="ORF">MAR_028374</name>
</gene>
<feature type="repeat" description="RPEL" evidence="4">
    <location>
        <begin position="151"/>
        <end position="176"/>
    </location>
</feature>
<evidence type="ECO:0000256" key="1">
    <source>
        <dbReference type="ARBA" id="ARBA00004123"/>
    </source>
</evidence>
<dbReference type="PANTHER" id="PTHR22793:SF12">
    <property type="entry name" value="MYOCARDIN-RELATED TRANSCRIPTION FACTOR, ISOFORM H"/>
    <property type="match status" value="1"/>
</dbReference>
<evidence type="ECO:0000256" key="3">
    <source>
        <dbReference type="ARBA" id="ARBA00023242"/>
    </source>
</evidence>
<evidence type="ECO:0000313" key="6">
    <source>
        <dbReference type="EMBL" id="WAQ95684.1"/>
    </source>
</evidence>
<dbReference type="Gene3D" id="6.10.140.2040">
    <property type="match status" value="1"/>
</dbReference>
<feature type="repeat" description="RPEL" evidence="4">
    <location>
        <begin position="197"/>
        <end position="222"/>
    </location>
</feature>